<dbReference type="Pfam" id="PF07154">
    <property type="entry name" value="DUF1392"/>
    <property type="match status" value="1"/>
</dbReference>
<protein>
    <submittedName>
        <fullName evidence="1">DUF1392 domain-containing protein</fullName>
    </submittedName>
</protein>
<reference evidence="1" key="1">
    <citation type="submission" date="2019-07" db="EMBL/GenBank/DDBJ databases">
        <title>Toxilogical consequences of a new and cryptic species of cyanobacteria (Komarekiella delphini-convector) recovered from the epidermis of a bottlenose dolphin and 1500 ft. in the air.</title>
        <authorList>
            <person name="Brown A.O."/>
            <person name="Dvorak P."/>
            <person name="Villanueva C.D."/>
            <person name="Foss A.J."/>
            <person name="Garvey A.D."/>
            <person name="Gibson Q.A."/>
            <person name="Johansen J.R."/>
            <person name="Casamatta D.A."/>
        </authorList>
    </citation>
    <scope>NUCLEOTIDE SEQUENCE</scope>
    <source>
        <strain evidence="1">SJRDD-AB1</strain>
    </source>
</reference>
<gene>
    <name evidence="1" type="ORF">FNW02_37735</name>
</gene>
<dbReference type="RefSeq" id="WP_191762600.1">
    <property type="nucleotide sequence ID" value="NZ_VJXY01000154.1"/>
</dbReference>
<dbReference type="Proteomes" id="UP001165986">
    <property type="component" value="Unassembled WGS sequence"/>
</dbReference>
<evidence type="ECO:0000313" key="1">
    <source>
        <dbReference type="EMBL" id="MBD6621279.1"/>
    </source>
</evidence>
<organism evidence="1 2">
    <name type="scientific">Komarekiella delphini-convector SJRDD-AB1</name>
    <dbReference type="NCBI Taxonomy" id="2593771"/>
    <lineage>
        <taxon>Bacteria</taxon>
        <taxon>Bacillati</taxon>
        <taxon>Cyanobacteriota</taxon>
        <taxon>Cyanophyceae</taxon>
        <taxon>Nostocales</taxon>
        <taxon>Nostocaceae</taxon>
        <taxon>Komarekiella</taxon>
        <taxon>Komarekiella delphini-convector</taxon>
    </lineage>
</organism>
<dbReference type="InterPro" id="IPR009824">
    <property type="entry name" value="DUF1392"/>
</dbReference>
<keyword evidence="2" id="KW-1185">Reference proteome</keyword>
<evidence type="ECO:0000313" key="2">
    <source>
        <dbReference type="Proteomes" id="UP001165986"/>
    </source>
</evidence>
<comment type="caution">
    <text evidence="1">The sequence shown here is derived from an EMBL/GenBank/DDBJ whole genome shotgun (WGS) entry which is preliminary data.</text>
</comment>
<accession>A0AA41BAM9</accession>
<proteinExistence type="predicted"/>
<feature type="non-terminal residue" evidence="1">
    <location>
        <position position="41"/>
    </location>
</feature>
<sequence>MSPLWGQDIPPLSISLLERVYLTTTKSFGYCYGVEWLQHEL</sequence>
<dbReference type="AlphaFoldDB" id="A0AA41BAM9"/>
<dbReference type="EMBL" id="VJXY01000154">
    <property type="protein sequence ID" value="MBD6621279.1"/>
    <property type="molecule type" value="Genomic_DNA"/>
</dbReference>
<name>A0AA41BAM9_9NOST</name>